<gene>
    <name evidence="8" type="ORF">GEAMG1_0622</name>
</gene>
<dbReference type="PROSITE" id="PS51462">
    <property type="entry name" value="NUDIX"/>
    <property type="match status" value="1"/>
</dbReference>
<sequence length="205" mass="23244">MSLIQFRYEEILHRLKRTQPVLSPPHDRKPAAVALILRQGITGLELFFIQRSHHPDDPWSGNIAFPGGGVEPQDLSLQHTAERETMEEVGIDLTSALFLGRLSDIVGHNLPVRVSCFVYGLQETPVPVLSSEIREAFWVTFEHLTAAEHQIIQPVSFEGRTFKVPAIHLHPAKPVLWGITYRLVNQFRYLLVSDTIPPGEYDLPR</sequence>
<keyword evidence="9" id="KW-1185">Reference proteome</keyword>
<dbReference type="Proteomes" id="UP001295463">
    <property type="component" value="Chromosome"/>
</dbReference>
<keyword evidence="3" id="KW-0479">Metal-binding</keyword>
<evidence type="ECO:0000313" key="8">
    <source>
        <dbReference type="EMBL" id="CAH2030434.1"/>
    </source>
</evidence>
<evidence type="ECO:0000256" key="6">
    <source>
        <dbReference type="ARBA" id="ARBA00023211"/>
    </source>
</evidence>
<accession>A0ABM9D5B9</accession>
<dbReference type="PANTHER" id="PTHR12992">
    <property type="entry name" value="NUDIX HYDROLASE"/>
    <property type="match status" value="1"/>
</dbReference>
<evidence type="ECO:0000256" key="3">
    <source>
        <dbReference type="ARBA" id="ARBA00022723"/>
    </source>
</evidence>
<evidence type="ECO:0000256" key="2">
    <source>
        <dbReference type="ARBA" id="ARBA00001946"/>
    </source>
</evidence>
<keyword evidence="4 8" id="KW-0378">Hydrolase</keyword>
<dbReference type="InterPro" id="IPR045121">
    <property type="entry name" value="CoAse"/>
</dbReference>
<evidence type="ECO:0000256" key="5">
    <source>
        <dbReference type="ARBA" id="ARBA00022842"/>
    </source>
</evidence>
<dbReference type="PANTHER" id="PTHR12992:SF11">
    <property type="entry name" value="MITOCHONDRIAL COENZYME A DIPHOSPHATASE NUDT8"/>
    <property type="match status" value="1"/>
</dbReference>
<dbReference type="InterPro" id="IPR015797">
    <property type="entry name" value="NUDIX_hydrolase-like_dom_sf"/>
</dbReference>
<name>A0ABM9D5B9_9BACT</name>
<comment type="cofactor">
    <cofactor evidence="1">
        <name>Mn(2+)</name>
        <dbReference type="ChEBI" id="CHEBI:29035"/>
    </cofactor>
</comment>
<evidence type="ECO:0000256" key="1">
    <source>
        <dbReference type="ARBA" id="ARBA00001936"/>
    </source>
</evidence>
<feature type="domain" description="Nudix hydrolase" evidence="7">
    <location>
        <begin position="27"/>
        <end position="161"/>
    </location>
</feature>
<proteinExistence type="predicted"/>
<dbReference type="Pfam" id="PF00293">
    <property type="entry name" value="NUDIX"/>
    <property type="match status" value="1"/>
</dbReference>
<dbReference type="SUPFAM" id="SSF55811">
    <property type="entry name" value="Nudix"/>
    <property type="match status" value="1"/>
</dbReference>
<keyword evidence="5" id="KW-0460">Magnesium</keyword>
<dbReference type="EMBL" id="OW150024">
    <property type="protein sequence ID" value="CAH2030434.1"/>
    <property type="molecule type" value="Genomic_DNA"/>
</dbReference>
<evidence type="ECO:0000256" key="4">
    <source>
        <dbReference type="ARBA" id="ARBA00022801"/>
    </source>
</evidence>
<protein>
    <submittedName>
        <fullName evidence="8">NUDIX hydrolase</fullName>
    </submittedName>
</protein>
<dbReference type="CDD" id="cd03426">
    <property type="entry name" value="NUDIX_CoAse_Nudt7"/>
    <property type="match status" value="1"/>
</dbReference>
<organism evidence="8 9">
    <name type="scientific">Trichlorobacter ammonificans</name>
    <dbReference type="NCBI Taxonomy" id="2916410"/>
    <lineage>
        <taxon>Bacteria</taxon>
        <taxon>Pseudomonadati</taxon>
        <taxon>Thermodesulfobacteriota</taxon>
        <taxon>Desulfuromonadia</taxon>
        <taxon>Geobacterales</taxon>
        <taxon>Geobacteraceae</taxon>
        <taxon>Trichlorobacter</taxon>
    </lineage>
</organism>
<keyword evidence="6" id="KW-0464">Manganese</keyword>
<evidence type="ECO:0000313" key="9">
    <source>
        <dbReference type="Proteomes" id="UP001295463"/>
    </source>
</evidence>
<dbReference type="GO" id="GO:0016787">
    <property type="term" value="F:hydrolase activity"/>
    <property type="evidence" value="ECO:0007669"/>
    <property type="project" value="UniProtKB-KW"/>
</dbReference>
<dbReference type="InterPro" id="IPR000086">
    <property type="entry name" value="NUDIX_hydrolase_dom"/>
</dbReference>
<reference evidence="8 9" key="1">
    <citation type="submission" date="2022-03" db="EMBL/GenBank/DDBJ databases">
        <authorList>
            <person name="Koch H."/>
        </authorList>
    </citation>
    <scope>NUCLEOTIDE SEQUENCE [LARGE SCALE GENOMIC DNA]</scope>
    <source>
        <strain evidence="8 9">G1</strain>
    </source>
</reference>
<dbReference type="Gene3D" id="3.90.79.10">
    <property type="entry name" value="Nucleoside Triphosphate Pyrophosphohydrolase"/>
    <property type="match status" value="1"/>
</dbReference>
<comment type="cofactor">
    <cofactor evidence="2">
        <name>Mg(2+)</name>
        <dbReference type="ChEBI" id="CHEBI:18420"/>
    </cofactor>
</comment>
<evidence type="ECO:0000259" key="7">
    <source>
        <dbReference type="PROSITE" id="PS51462"/>
    </source>
</evidence>